<dbReference type="Proteomes" id="UP001549106">
    <property type="component" value="Unassembled WGS sequence"/>
</dbReference>
<dbReference type="RefSeq" id="WP_022066819.1">
    <property type="nucleotide sequence ID" value="NZ_BAABXP010000007.1"/>
</dbReference>
<dbReference type="InterPro" id="IPR035895">
    <property type="entry name" value="HPr-like_sf"/>
</dbReference>
<reference evidence="2 3" key="1">
    <citation type="submission" date="2024-06" db="EMBL/GenBank/DDBJ databases">
        <title>Genomic Encyclopedia of Type Strains, Phase IV (KMG-IV): sequencing the most valuable type-strain genomes for metagenomic binning, comparative biology and taxonomic classification.</title>
        <authorList>
            <person name="Goeker M."/>
        </authorList>
    </citation>
    <scope>NUCLEOTIDE SEQUENCE [LARGE SCALE GENOMIC DNA]</scope>
    <source>
        <strain evidence="2 3">DSM 29492</strain>
    </source>
</reference>
<dbReference type="Pfam" id="PF00381">
    <property type="entry name" value="PTS-HPr"/>
    <property type="match status" value="1"/>
</dbReference>
<keyword evidence="3" id="KW-1185">Reference proteome</keyword>
<dbReference type="EMBL" id="JBEPMJ010000026">
    <property type="protein sequence ID" value="MET3751714.1"/>
    <property type="molecule type" value="Genomic_DNA"/>
</dbReference>
<evidence type="ECO:0000259" key="1">
    <source>
        <dbReference type="Pfam" id="PF00381"/>
    </source>
</evidence>
<organism evidence="2 3">
    <name type="scientific">Blautia caecimuris</name>
    <dbReference type="NCBI Taxonomy" id="1796615"/>
    <lineage>
        <taxon>Bacteria</taxon>
        <taxon>Bacillati</taxon>
        <taxon>Bacillota</taxon>
        <taxon>Clostridia</taxon>
        <taxon>Lachnospirales</taxon>
        <taxon>Lachnospiraceae</taxon>
        <taxon>Blautia</taxon>
    </lineage>
</organism>
<protein>
    <submittedName>
        <fullName evidence="2">Phosphotransferase system HPr-like phosphotransfer protein</fullName>
    </submittedName>
</protein>
<evidence type="ECO:0000313" key="2">
    <source>
        <dbReference type="EMBL" id="MET3751714.1"/>
    </source>
</evidence>
<dbReference type="SUPFAM" id="SSF55594">
    <property type="entry name" value="HPr-like"/>
    <property type="match status" value="1"/>
</dbReference>
<dbReference type="Gene3D" id="3.30.1340.10">
    <property type="entry name" value="HPr-like"/>
    <property type="match status" value="1"/>
</dbReference>
<sequence>MVKRKVKLVNISDVESFNAICSKFDCDMDLSSGKYYVNAKSIMGIFSLDLDLPLELMADTEDEAAVEEAFREFIC</sequence>
<name>A0ABV2M6H6_9FIRM</name>
<accession>A0ABV2M6H6</accession>
<evidence type="ECO:0000313" key="3">
    <source>
        <dbReference type="Proteomes" id="UP001549106"/>
    </source>
</evidence>
<dbReference type="InterPro" id="IPR000032">
    <property type="entry name" value="HPr-like"/>
</dbReference>
<proteinExistence type="predicted"/>
<comment type="caution">
    <text evidence="2">The sequence shown here is derived from an EMBL/GenBank/DDBJ whole genome shotgun (WGS) entry which is preliminary data.</text>
</comment>
<gene>
    <name evidence="2" type="ORF">ABID24_002975</name>
</gene>
<feature type="domain" description="HPr" evidence="1">
    <location>
        <begin position="17"/>
        <end position="74"/>
    </location>
</feature>